<accession>A0AAX3P176</accession>
<name>A0AAX3P176_9GAMM</name>
<evidence type="ECO:0000256" key="3">
    <source>
        <dbReference type="ARBA" id="ARBA00023125"/>
    </source>
</evidence>
<dbReference type="GO" id="GO:0003700">
    <property type="term" value="F:DNA-binding transcription factor activity"/>
    <property type="evidence" value="ECO:0007669"/>
    <property type="project" value="InterPro"/>
</dbReference>
<dbReference type="SUPFAM" id="SSF53850">
    <property type="entry name" value="Periplasmic binding protein-like II"/>
    <property type="match status" value="1"/>
</dbReference>
<proteinExistence type="inferred from homology"/>
<geneLocation type="plasmid" evidence="6 7">
    <name>pK520-TEM</name>
</geneLocation>
<reference evidence="6" key="1">
    <citation type="submission" date="2023-02" db="EMBL/GenBank/DDBJ databases">
        <title>The sequence of Aeromonas allosaccharophila K520.</title>
        <authorList>
            <person name="Luo X."/>
        </authorList>
    </citation>
    <scope>NUCLEOTIDE SEQUENCE</scope>
    <source>
        <strain evidence="6">K520</strain>
        <plasmid evidence="6">pK520-TEM</plasmid>
    </source>
</reference>
<dbReference type="InterPro" id="IPR000847">
    <property type="entry name" value="LysR_HTH_N"/>
</dbReference>
<comment type="similarity">
    <text evidence="1">Belongs to the LysR transcriptional regulatory family.</text>
</comment>
<dbReference type="Pfam" id="PF00126">
    <property type="entry name" value="HTH_1"/>
    <property type="match status" value="1"/>
</dbReference>
<keyword evidence="2" id="KW-0805">Transcription regulation</keyword>
<dbReference type="GO" id="GO:0000976">
    <property type="term" value="F:transcription cis-regulatory region binding"/>
    <property type="evidence" value="ECO:0007669"/>
    <property type="project" value="TreeGrafter"/>
</dbReference>
<dbReference type="EMBL" id="CP118992">
    <property type="protein sequence ID" value="WED79400.1"/>
    <property type="molecule type" value="Genomic_DNA"/>
</dbReference>
<dbReference type="PANTHER" id="PTHR30126">
    <property type="entry name" value="HTH-TYPE TRANSCRIPTIONAL REGULATOR"/>
    <property type="match status" value="1"/>
</dbReference>
<evidence type="ECO:0000256" key="2">
    <source>
        <dbReference type="ARBA" id="ARBA00023015"/>
    </source>
</evidence>
<keyword evidence="4" id="KW-0804">Transcription</keyword>
<keyword evidence="3" id="KW-0238">DNA-binding</keyword>
<dbReference type="Gene3D" id="1.10.10.10">
    <property type="entry name" value="Winged helix-like DNA-binding domain superfamily/Winged helix DNA-binding domain"/>
    <property type="match status" value="1"/>
</dbReference>
<dbReference type="PROSITE" id="PS50931">
    <property type="entry name" value="HTH_LYSR"/>
    <property type="match status" value="1"/>
</dbReference>
<dbReference type="Pfam" id="PF03466">
    <property type="entry name" value="LysR_substrate"/>
    <property type="match status" value="1"/>
</dbReference>
<sequence>MTERLKSTLDQWVNLVAISEEGSVQGAAERLNKSHTTLLYSVKKLEDQLGTKLVEVVGNKTRLTANATFLLRKAGTMLEIARQLEKQSHLLSERYESNLTVSVDHLCDRNWIYGPLTTFCSNNELTSVTLRETSLSSTRKYVKEKISDIAIINLPVENHPSSFFGHVKMLPVISSRHPLSRQKNINVNELVNTTQIVLRDLGRDENFQGENVGWLKTQRRLTVDNFDYAIDAVISGLGFCRIPEHLINKINNPEIVNLDIQEGFDYQVPLHLTLPKGEETGPAARALFNLLMTEANKRVRCLTIPSYERGVARLLRYDRHP</sequence>
<dbReference type="SUPFAM" id="SSF46785">
    <property type="entry name" value="Winged helix' DNA-binding domain"/>
    <property type="match status" value="1"/>
</dbReference>
<dbReference type="InterPro" id="IPR036390">
    <property type="entry name" value="WH_DNA-bd_sf"/>
</dbReference>
<dbReference type="InterPro" id="IPR005119">
    <property type="entry name" value="LysR_subst-bd"/>
</dbReference>
<dbReference type="PANTHER" id="PTHR30126:SF88">
    <property type="entry name" value="TRANSCRIPTIONAL REGULATOR-RELATED"/>
    <property type="match status" value="1"/>
</dbReference>
<dbReference type="CDD" id="cd05466">
    <property type="entry name" value="PBP2_LTTR_substrate"/>
    <property type="match status" value="1"/>
</dbReference>
<dbReference type="Proteomes" id="UP001213721">
    <property type="component" value="Plasmid pK520-TEM"/>
</dbReference>
<organism evidence="6 7">
    <name type="scientific">Aeromonas allosaccharophila</name>
    <dbReference type="NCBI Taxonomy" id="656"/>
    <lineage>
        <taxon>Bacteria</taxon>
        <taxon>Pseudomonadati</taxon>
        <taxon>Pseudomonadota</taxon>
        <taxon>Gammaproteobacteria</taxon>
        <taxon>Aeromonadales</taxon>
        <taxon>Aeromonadaceae</taxon>
        <taxon>Aeromonas</taxon>
    </lineage>
</organism>
<dbReference type="Gene3D" id="3.40.190.290">
    <property type="match status" value="1"/>
</dbReference>
<evidence type="ECO:0000313" key="7">
    <source>
        <dbReference type="Proteomes" id="UP001213721"/>
    </source>
</evidence>
<evidence type="ECO:0000259" key="5">
    <source>
        <dbReference type="PROSITE" id="PS50931"/>
    </source>
</evidence>
<evidence type="ECO:0000256" key="1">
    <source>
        <dbReference type="ARBA" id="ARBA00009437"/>
    </source>
</evidence>
<dbReference type="InterPro" id="IPR036388">
    <property type="entry name" value="WH-like_DNA-bd_sf"/>
</dbReference>
<dbReference type="RefSeq" id="WP_275058443.1">
    <property type="nucleotide sequence ID" value="NZ_CP118992.1"/>
</dbReference>
<dbReference type="AlphaFoldDB" id="A0AAX3P176"/>
<evidence type="ECO:0000256" key="4">
    <source>
        <dbReference type="ARBA" id="ARBA00023163"/>
    </source>
</evidence>
<keyword evidence="6" id="KW-0614">Plasmid</keyword>
<feature type="domain" description="HTH lysR-type" evidence="5">
    <location>
        <begin position="8"/>
        <end position="64"/>
    </location>
</feature>
<protein>
    <submittedName>
        <fullName evidence="6">LysR family transcriptional regulator</fullName>
    </submittedName>
</protein>
<evidence type="ECO:0000313" key="6">
    <source>
        <dbReference type="EMBL" id="WED79400.1"/>
    </source>
</evidence>
<gene>
    <name evidence="6" type="ORF">PYU98_25740</name>
</gene>